<proteinExistence type="predicted"/>
<evidence type="ECO:0000313" key="1">
    <source>
        <dbReference type="EMBL" id="MDM1697217.1"/>
    </source>
</evidence>
<dbReference type="Proteomes" id="UP001173465">
    <property type="component" value="Unassembled WGS sequence"/>
</dbReference>
<reference evidence="1" key="1">
    <citation type="submission" date="2020-06" db="EMBL/GenBank/DDBJ databases">
        <authorList>
            <person name="Dong N."/>
        </authorList>
    </citation>
    <scope>NUCLEOTIDE SEQUENCE</scope>
    <source>
        <strain evidence="1">DF46-2-2</strain>
    </source>
</reference>
<name>A0AAW7DUA8_9GAMM</name>
<sequence>MPHSAPENLIISFRSTNNILQSYDRARNAIDINEVKRFSPDIFIKYSASMLDGYINTFFSDLDLCTDYKYIFNKNSAVDSPLEAILFLKVKSGNVLESLIDELRCVVNYGLSLTQENADLFGTADNVNQLSKDKAGFVEECSRRFLDKHGGKNIPKPFEWKIGGNNSSFIPFQGRIKLGFINNQVDETDFIFLAKIDGFKSSEMLVYLQEIDSELKLHSASITYKAAKPSLLKITAEIYVNSSPAYVTVTAFKKADEKGKVMLYIRDIASYEYDELTELAAST</sequence>
<comment type="caution">
    <text evidence="1">The sequence shown here is derived from an EMBL/GenBank/DDBJ whole genome shotgun (WGS) entry which is preliminary data.</text>
</comment>
<protein>
    <submittedName>
        <fullName evidence="1">Uncharacterized protein</fullName>
    </submittedName>
</protein>
<dbReference type="AlphaFoldDB" id="A0AAW7DUA8"/>
<dbReference type="RefSeq" id="WP_286594466.1">
    <property type="nucleotide sequence ID" value="NZ_JACANB010000011.1"/>
</dbReference>
<accession>A0AAW7DUA8</accession>
<evidence type="ECO:0000313" key="2">
    <source>
        <dbReference type="Proteomes" id="UP001173465"/>
    </source>
</evidence>
<dbReference type="EMBL" id="JACANB010000011">
    <property type="protein sequence ID" value="MDM1697217.1"/>
    <property type="molecule type" value="Genomic_DNA"/>
</dbReference>
<organism evidence="1 2">
    <name type="scientific">Thiopseudomonas alkaliphila</name>
    <dbReference type="NCBI Taxonomy" id="1697053"/>
    <lineage>
        <taxon>Bacteria</taxon>
        <taxon>Pseudomonadati</taxon>
        <taxon>Pseudomonadota</taxon>
        <taxon>Gammaproteobacteria</taxon>
        <taxon>Pseudomonadales</taxon>
        <taxon>Pseudomonadaceae</taxon>
        <taxon>Thiopseudomonas</taxon>
    </lineage>
</organism>
<gene>
    <name evidence="1" type="ORF">HX099_11190</name>
</gene>
<reference evidence="1" key="2">
    <citation type="journal article" date="2022" name="Sci. Total Environ.">
        <title>Prevalence, transmission, and molecular epidemiology of tet(X)-positive bacteria among humans, animals, and environmental niches in China: An epidemiological, and genomic-based study.</title>
        <authorList>
            <person name="Dong N."/>
            <person name="Zeng Y."/>
            <person name="Cai C."/>
            <person name="Sun C."/>
            <person name="Lu J."/>
            <person name="Liu C."/>
            <person name="Zhou H."/>
            <person name="Sun Q."/>
            <person name="Shu L."/>
            <person name="Wang H."/>
            <person name="Wang Y."/>
            <person name="Wang S."/>
            <person name="Wu C."/>
            <person name="Chan E.W."/>
            <person name="Chen G."/>
            <person name="Shen Z."/>
            <person name="Chen S."/>
            <person name="Zhang R."/>
        </authorList>
    </citation>
    <scope>NUCLEOTIDE SEQUENCE</scope>
    <source>
        <strain evidence="1">DF46-2-2</strain>
    </source>
</reference>